<accession>A0A7S1UV36</accession>
<evidence type="ECO:0000313" key="1">
    <source>
        <dbReference type="EMBL" id="CAD9279258.1"/>
    </source>
</evidence>
<proteinExistence type="predicted"/>
<protein>
    <submittedName>
        <fullName evidence="1">Uncharacterized protein</fullName>
    </submittedName>
</protein>
<organism evidence="1">
    <name type="scientific">Grammatophora oceanica</name>
    <dbReference type="NCBI Taxonomy" id="210454"/>
    <lineage>
        <taxon>Eukaryota</taxon>
        <taxon>Sar</taxon>
        <taxon>Stramenopiles</taxon>
        <taxon>Ochrophyta</taxon>
        <taxon>Bacillariophyta</taxon>
        <taxon>Fragilariophyceae</taxon>
        <taxon>Fragilariophycidae</taxon>
        <taxon>Rhabdonematales</taxon>
        <taxon>Grammatophoraceae</taxon>
        <taxon>Grammatophora</taxon>
    </lineage>
</organism>
<name>A0A7S1UV36_9STRA</name>
<reference evidence="1" key="1">
    <citation type="submission" date="2021-01" db="EMBL/GenBank/DDBJ databases">
        <authorList>
            <person name="Corre E."/>
            <person name="Pelletier E."/>
            <person name="Niang G."/>
            <person name="Scheremetjew M."/>
            <person name="Finn R."/>
            <person name="Kale V."/>
            <person name="Holt S."/>
            <person name="Cochrane G."/>
            <person name="Meng A."/>
            <person name="Brown T."/>
            <person name="Cohen L."/>
        </authorList>
    </citation>
    <scope>NUCLEOTIDE SEQUENCE</scope>
    <source>
        <strain evidence="1">CCMP 410</strain>
    </source>
</reference>
<gene>
    <name evidence="1" type="ORF">GOCE00092_LOCUS8167</name>
</gene>
<dbReference type="AlphaFoldDB" id="A0A7S1UV36"/>
<dbReference type="EMBL" id="HBGK01016151">
    <property type="protein sequence ID" value="CAD9279258.1"/>
    <property type="molecule type" value="Transcribed_RNA"/>
</dbReference>
<sequence>MKNMNMWIRMHHRVEMRQASIPLVPCLVLFLLSRQRLLLHASPPLQEPPSTLLKLYSFPLLKLLCSVMACNPFIPSLTSQLGTATVALRVEPLTLDVDIIVCRFYMLCRYYILSLKYVM</sequence>